<dbReference type="RefSeq" id="WP_143141467.1">
    <property type="nucleotide sequence ID" value="NZ_FOMX01000062.1"/>
</dbReference>
<name>A0A1I2IG51_9BACT</name>
<reference evidence="3" key="1">
    <citation type="submission" date="2016-10" db="EMBL/GenBank/DDBJ databases">
        <authorList>
            <person name="Varghese N."/>
            <person name="Submissions S."/>
        </authorList>
    </citation>
    <scope>NUCLEOTIDE SEQUENCE [LARGE SCALE GENOMIC DNA]</scope>
    <source>
        <strain evidence="3">ATCC 25963</strain>
    </source>
</reference>
<accession>A0A1I2IG51</accession>
<feature type="region of interest" description="Disordered" evidence="1">
    <location>
        <begin position="40"/>
        <end position="60"/>
    </location>
</feature>
<evidence type="ECO:0000256" key="1">
    <source>
        <dbReference type="SAM" id="MobiDB-lite"/>
    </source>
</evidence>
<sequence>MHPQRVEARSERHDGQAEAPWSNLSDEDFLLAAEASLEALCEEEEEEEELSSDDIEALEH</sequence>
<dbReference type="EMBL" id="FOMX01000062">
    <property type="protein sequence ID" value="SFF40047.1"/>
    <property type="molecule type" value="Genomic_DNA"/>
</dbReference>
<feature type="compositionally biased region" description="Basic and acidic residues" evidence="1">
    <location>
        <begin position="1"/>
        <end position="16"/>
    </location>
</feature>
<evidence type="ECO:0000313" key="2">
    <source>
        <dbReference type="EMBL" id="SFF40047.1"/>
    </source>
</evidence>
<evidence type="ECO:0000313" key="3">
    <source>
        <dbReference type="Proteomes" id="UP000199400"/>
    </source>
</evidence>
<organism evidence="2 3">
    <name type="scientific">Nannocystis exedens</name>
    <dbReference type="NCBI Taxonomy" id="54"/>
    <lineage>
        <taxon>Bacteria</taxon>
        <taxon>Pseudomonadati</taxon>
        <taxon>Myxococcota</taxon>
        <taxon>Polyangia</taxon>
        <taxon>Nannocystales</taxon>
        <taxon>Nannocystaceae</taxon>
        <taxon>Nannocystis</taxon>
    </lineage>
</organism>
<proteinExistence type="predicted"/>
<protein>
    <submittedName>
        <fullName evidence="2">Uncharacterized protein</fullName>
    </submittedName>
</protein>
<dbReference type="Proteomes" id="UP000199400">
    <property type="component" value="Unassembled WGS sequence"/>
</dbReference>
<keyword evidence="3" id="KW-1185">Reference proteome</keyword>
<dbReference type="AlphaFoldDB" id="A0A1I2IG51"/>
<feature type="region of interest" description="Disordered" evidence="1">
    <location>
        <begin position="1"/>
        <end position="23"/>
    </location>
</feature>
<gene>
    <name evidence="2" type="ORF">SAMN02745121_08617</name>
</gene>